<protein>
    <submittedName>
        <fullName evidence="1">Uncharacterized protein</fullName>
    </submittedName>
</protein>
<proteinExistence type="predicted"/>
<keyword evidence="2" id="KW-1185">Reference proteome</keyword>
<dbReference type="EMBL" id="JACMRX010000002">
    <property type="protein sequence ID" value="KAF7994433.1"/>
    <property type="molecule type" value="Genomic_DNA"/>
</dbReference>
<comment type="caution">
    <text evidence="1">The sequence shown here is derived from an EMBL/GenBank/DDBJ whole genome shotgun (WGS) entry which is preliminary data.</text>
</comment>
<evidence type="ECO:0000313" key="2">
    <source>
        <dbReference type="Proteomes" id="UP000639338"/>
    </source>
</evidence>
<organism evidence="1 2">
    <name type="scientific">Aphidius gifuensis</name>
    <name type="common">Parasitoid wasp</name>
    <dbReference type="NCBI Taxonomy" id="684658"/>
    <lineage>
        <taxon>Eukaryota</taxon>
        <taxon>Metazoa</taxon>
        <taxon>Ecdysozoa</taxon>
        <taxon>Arthropoda</taxon>
        <taxon>Hexapoda</taxon>
        <taxon>Insecta</taxon>
        <taxon>Pterygota</taxon>
        <taxon>Neoptera</taxon>
        <taxon>Endopterygota</taxon>
        <taxon>Hymenoptera</taxon>
        <taxon>Apocrita</taxon>
        <taxon>Ichneumonoidea</taxon>
        <taxon>Braconidae</taxon>
        <taxon>Aphidiinae</taxon>
        <taxon>Aphidius</taxon>
    </lineage>
</organism>
<gene>
    <name evidence="1" type="ORF">HCN44_003905</name>
</gene>
<name>A0A834XY46_APHGI</name>
<sequence length="73" mass="8541">MEITKKIKLEELDDDKGQILLQACQEGSNELKYHEHNNVTIKNEIMQSMRDDNLAQIFMYISPFERPELALGM</sequence>
<dbReference type="OrthoDB" id="10257471at2759"/>
<evidence type="ECO:0000313" key="1">
    <source>
        <dbReference type="EMBL" id="KAF7994433.1"/>
    </source>
</evidence>
<dbReference type="Proteomes" id="UP000639338">
    <property type="component" value="Unassembled WGS sequence"/>
</dbReference>
<reference evidence="1 2" key="1">
    <citation type="submission" date="2020-08" db="EMBL/GenBank/DDBJ databases">
        <title>Aphidius gifuensis genome sequencing and assembly.</title>
        <authorList>
            <person name="Du Z."/>
        </authorList>
    </citation>
    <scope>NUCLEOTIDE SEQUENCE [LARGE SCALE GENOMIC DNA]</scope>
    <source>
        <strain evidence="1">YNYX2018</strain>
        <tissue evidence="1">Adults</tissue>
    </source>
</reference>
<dbReference type="AlphaFoldDB" id="A0A834XY46"/>
<accession>A0A834XY46</accession>